<sequence length="1556" mass="167489">MRSAESEGSGVARLAAVLAAATVSDPSADGGPTSRELAELLWFAQQLSGPGEGGHGSAAATRPIAGSTVTPDAPTAVPTDPAPPDTAAPATPAPLSGGRVPLHLPEPSHPGAAHSRGTTPLFAPAPPMLVHPLALQRALRPLKRKVPSPRARLLDEDATADRIARLGGRPDVWFPVLRPAPDRWLRLNLVYDTGPTMPVWRPLVRELHTTLAQSGVFRTVTVHRATPDGRAHHVPLLADGRTVTLIVSDCMGPQWRPGPAGDRWYRTLRRWATRMPVAVVQPLPEHLWHTTALPAAPGLLTAPTAAAPSAALTFVPYEDAARESIHGALPLPVLEPAPAWLANWAALIAAPGGGHAPGALAWLPPTPGPPAEQAPAVTALPAPDLVLHFRATASPEAFRIAGHLALANPSLPVMRLVQRALDRSPRPQHLAEIILSGLLTAVPGPPGSYEFRPGVRELLLRSLPRTARTRTREFLARVGELIDEQAAVTPGEFRVETQGAEGTEFATVRAETVERLGGEPEEGLVGGRYRLLGRRGPTQRMWAAVDMRTDRPVVVHRYWPQAAPQERFLREARALAELRHPNVVRVLDFGVEAERPYLVAEFEDGVTLAELLIGSGPGVSFRVYAQLVSDVVPALEALHEHGLVRGQEGWDGLLLRPDGTVVISRFALGEDSQGHDERSDFLLFRSMLRALASDSPNSLRFQRLQAELAQGTDPVDAVRRLPRSAAFDWSLGGVEADRLRITLLGPLNIRRAGRFLTTSPEAQALLCILLLKQGRRVTRTQLAEGLWERPPSGAEATRRLQEVATEVRHCLGAGTLAELADGYALHLPGDYLDIHHCEELVARRTDDLPPDAQRSLVQDALSLFYGDPLDGIPGPAAKATRARLRTLRLTLCAARAELDLECGDFAQAAADLAALVQDHPDREDLRRLHILALKGMGRITEAMEAYESYAEVRQRQHGDPIDPALHELYVELHAAPGRERPTIVFEAAGLDERPDTRDALGRAVTQLLSRGDLASHQYEVLARDNGYVVLTEPDAYVLPVLVALLRNLPEALAEVEEPPRFRVTFWHAPWFAESTRPVVPEEVQAVLDAADADVLVVVSPTLYEEFADGSATLGPARFEPLRTDHGPGAPLAWYSTLNLPSRGQADVSTQDLVRGPFTTPDAGRLGTPDPGRTAVVIAPSDGPMIVLHPAHPLSRNPPRLTTYYEVDLTVHRTGTVLSLPGSGGATFVATAELSWHVQDPVAFLRGGATGVTDILLRHVATEASRITRRYPLRRVGAAQQAVRARLQSWPVPGLSVTCAVQLAGETPPEQAAFAPPQPSDTAPTATPADLLRAAEIVLLGFEGTLTSPFSAKAARSAALDLLSLVVDHRDPEDALAGRPLMGAGGAPIPLQEELVHPLEVLRAFADNGTLAPLLSDRLDELELRAVTGARATPGAGDLVRTLHASGRRPAVVTDFCERVVHRYLEPRELPVSAVFGRSLPLMPDPERLRLALNRFGRTAAFLLITSTAAEVTAARRRGIPVIGHAGSPAVERRLRKAGCDLIVDSLAPLLDAAHSL</sequence>
<dbReference type="GO" id="GO:0003677">
    <property type="term" value="F:DNA binding"/>
    <property type="evidence" value="ECO:0007669"/>
    <property type="project" value="TreeGrafter"/>
</dbReference>
<evidence type="ECO:0000256" key="2">
    <source>
        <dbReference type="ARBA" id="ARBA00023015"/>
    </source>
</evidence>
<dbReference type="InterPro" id="IPR001245">
    <property type="entry name" value="Ser-Thr/Tyr_kinase_cat_dom"/>
</dbReference>
<dbReference type="SUPFAM" id="SSF56112">
    <property type="entry name" value="Protein kinase-like (PK-like)"/>
    <property type="match status" value="1"/>
</dbReference>
<dbReference type="RefSeq" id="WP_176577251.1">
    <property type="nucleotide sequence ID" value="NZ_CBDRGH010000002.1"/>
</dbReference>
<dbReference type="SMART" id="SM00220">
    <property type="entry name" value="S_TKc"/>
    <property type="match status" value="1"/>
</dbReference>
<evidence type="ECO:0000259" key="5">
    <source>
        <dbReference type="PROSITE" id="PS50011"/>
    </source>
</evidence>
<dbReference type="Gene3D" id="3.30.200.20">
    <property type="entry name" value="Phosphorylase Kinase, domain 1"/>
    <property type="match status" value="1"/>
</dbReference>
<keyword evidence="6" id="KW-0808">Transferase</keyword>
<dbReference type="PANTHER" id="PTHR35807:SF1">
    <property type="entry name" value="TRANSCRIPTIONAL REGULATOR REDD"/>
    <property type="match status" value="1"/>
</dbReference>
<dbReference type="NCBIfam" id="NF041121">
    <property type="entry name" value="SAV_2336_NTERM"/>
    <property type="match status" value="1"/>
</dbReference>
<dbReference type="SUPFAM" id="SSF56784">
    <property type="entry name" value="HAD-like"/>
    <property type="match status" value="1"/>
</dbReference>
<dbReference type="InterPro" id="IPR011009">
    <property type="entry name" value="Kinase-like_dom_sf"/>
</dbReference>
<reference evidence="6 7" key="1">
    <citation type="submission" date="2020-06" db="EMBL/GenBank/DDBJ databases">
        <title>Genome mining for natural products.</title>
        <authorList>
            <person name="Zhang B."/>
            <person name="Shi J."/>
            <person name="Ge H."/>
        </authorList>
    </citation>
    <scope>NUCLEOTIDE SEQUENCE [LARGE SCALE GENOMIC DNA]</scope>
    <source>
        <strain evidence="6 7">NA02069</strain>
    </source>
</reference>
<dbReference type="Proteomes" id="UP000509418">
    <property type="component" value="Chromosome"/>
</dbReference>
<feature type="region of interest" description="Disordered" evidence="4">
    <location>
        <begin position="47"/>
        <end position="115"/>
    </location>
</feature>
<dbReference type="PANTHER" id="PTHR35807">
    <property type="entry name" value="TRANSCRIPTIONAL REGULATOR REDD-RELATED"/>
    <property type="match status" value="1"/>
</dbReference>
<dbReference type="PROSITE" id="PS50011">
    <property type="entry name" value="PROTEIN_KINASE_DOM"/>
    <property type="match status" value="1"/>
</dbReference>
<accession>A0A7H8TIC4</accession>
<dbReference type="Gene3D" id="1.25.40.10">
    <property type="entry name" value="Tetratricopeptide repeat domain"/>
    <property type="match status" value="1"/>
</dbReference>
<dbReference type="InterPro" id="IPR011990">
    <property type="entry name" value="TPR-like_helical_dom_sf"/>
</dbReference>
<dbReference type="InterPro" id="IPR036412">
    <property type="entry name" value="HAD-like_sf"/>
</dbReference>
<evidence type="ECO:0000256" key="4">
    <source>
        <dbReference type="SAM" id="MobiDB-lite"/>
    </source>
</evidence>
<dbReference type="SMART" id="SM01043">
    <property type="entry name" value="BTAD"/>
    <property type="match status" value="1"/>
</dbReference>
<dbReference type="GO" id="GO:0006355">
    <property type="term" value="P:regulation of DNA-templated transcription"/>
    <property type="evidence" value="ECO:0007669"/>
    <property type="project" value="TreeGrafter"/>
</dbReference>
<dbReference type="GO" id="GO:0000160">
    <property type="term" value="P:phosphorelay signal transduction system"/>
    <property type="evidence" value="ECO:0007669"/>
    <property type="project" value="UniProtKB-KW"/>
</dbReference>
<evidence type="ECO:0000313" key="6">
    <source>
        <dbReference type="EMBL" id="QKZ21780.1"/>
    </source>
</evidence>
<proteinExistence type="predicted"/>
<dbReference type="SUPFAM" id="SSF48452">
    <property type="entry name" value="TPR-like"/>
    <property type="match status" value="1"/>
</dbReference>
<feature type="compositionally biased region" description="Low complexity" evidence="4">
    <location>
        <begin position="68"/>
        <end position="79"/>
    </location>
</feature>
<evidence type="ECO:0000256" key="1">
    <source>
        <dbReference type="ARBA" id="ARBA00023012"/>
    </source>
</evidence>
<protein>
    <submittedName>
        <fullName evidence="6">Protein kinase</fullName>
    </submittedName>
</protein>
<dbReference type="Gene3D" id="3.40.50.1000">
    <property type="entry name" value="HAD superfamily/HAD-like"/>
    <property type="match status" value="1"/>
</dbReference>
<dbReference type="Gene3D" id="1.10.10.10">
    <property type="entry name" value="Winged helix-like DNA-binding domain superfamily/Winged helix DNA-binding domain"/>
    <property type="match status" value="1"/>
</dbReference>
<keyword evidence="6" id="KW-0418">Kinase</keyword>
<dbReference type="InterPro" id="IPR051677">
    <property type="entry name" value="AfsR-DnrI-RedD_regulator"/>
</dbReference>
<gene>
    <name evidence="6" type="ORF">HUT05_33225</name>
</gene>
<dbReference type="InterPro" id="IPR000719">
    <property type="entry name" value="Prot_kinase_dom"/>
</dbReference>
<dbReference type="GO" id="GO:0004672">
    <property type="term" value="F:protein kinase activity"/>
    <property type="evidence" value="ECO:0007669"/>
    <property type="project" value="InterPro"/>
</dbReference>
<keyword evidence="2" id="KW-0805">Transcription regulation</keyword>
<keyword evidence="3" id="KW-0804">Transcription</keyword>
<dbReference type="GO" id="GO:0005524">
    <property type="term" value="F:ATP binding"/>
    <property type="evidence" value="ECO:0007669"/>
    <property type="project" value="InterPro"/>
</dbReference>
<dbReference type="Pfam" id="PF07714">
    <property type="entry name" value="PK_Tyr_Ser-Thr"/>
    <property type="match status" value="1"/>
</dbReference>
<name>A0A7H8TIC4_STRCX</name>
<dbReference type="InterPro" id="IPR047738">
    <property type="entry name" value="SAV_2336-like_N"/>
</dbReference>
<keyword evidence="1" id="KW-0902">Two-component regulatory system</keyword>
<dbReference type="InterPro" id="IPR023214">
    <property type="entry name" value="HAD_sf"/>
</dbReference>
<evidence type="ECO:0000313" key="7">
    <source>
        <dbReference type="Proteomes" id="UP000509418"/>
    </source>
</evidence>
<dbReference type="InterPro" id="IPR036388">
    <property type="entry name" value="WH-like_DNA-bd_sf"/>
</dbReference>
<keyword evidence="7" id="KW-1185">Reference proteome</keyword>
<evidence type="ECO:0000256" key="3">
    <source>
        <dbReference type="ARBA" id="ARBA00023163"/>
    </source>
</evidence>
<organism evidence="6 7">
    <name type="scientific">Streptomyces chartreusis</name>
    <dbReference type="NCBI Taxonomy" id="1969"/>
    <lineage>
        <taxon>Bacteria</taxon>
        <taxon>Bacillati</taxon>
        <taxon>Actinomycetota</taxon>
        <taxon>Actinomycetes</taxon>
        <taxon>Kitasatosporales</taxon>
        <taxon>Streptomycetaceae</taxon>
        <taxon>Streptomyces</taxon>
    </lineage>
</organism>
<dbReference type="EMBL" id="CP056041">
    <property type="protein sequence ID" value="QKZ21780.1"/>
    <property type="molecule type" value="Genomic_DNA"/>
</dbReference>
<dbReference type="InterPro" id="IPR005158">
    <property type="entry name" value="BTAD"/>
</dbReference>
<dbReference type="Gene3D" id="1.10.510.10">
    <property type="entry name" value="Transferase(Phosphotransferase) domain 1"/>
    <property type="match status" value="1"/>
</dbReference>
<dbReference type="Pfam" id="PF03704">
    <property type="entry name" value="BTAD"/>
    <property type="match status" value="1"/>
</dbReference>
<feature type="domain" description="Protein kinase" evidence="5">
    <location>
        <begin position="493"/>
        <end position="804"/>
    </location>
</feature>